<accession>A0A0S4QN89</accession>
<sequence>MYPTRSLCHPVDLRLMVVVAGTVFLIMSGTSEGSPTPEWRLPAASLRLGEPARETALRLAADAAAPLADEAALTLAHTAHHRIGGEERMTLYFLLDCTAKVATATTTTATTTTTAREPAGRPGQACWRSLIDLPAGLDRLDDAVLVAWQHGEAYSEPGWHPVRPPSPSSLSPLEELRAH</sequence>
<proteinExistence type="predicted"/>
<dbReference type="EMBL" id="FAOZ01000006">
    <property type="protein sequence ID" value="CUU55946.1"/>
    <property type="molecule type" value="Genomic_DNA"/>
</dbReference>
<evidence type="ECO:0000313" key="3">
    <source>
        <dbReference type="Proteomes" id="UP000198802"/>
    </source>
</evidence>
<dbReference type="RefSeq" id="WP_091275241.1">
    <property type="nucleotide sequence ID" value="NZ_FAOZ01000006.1"/>
</dbReference>
<keyword evidence="3" id="KW-1185">Reference proteome</keyword>
<organism evidence="2 3">
    <name type="scientific">Parafrankia irregularis</name>
    <dbReference type="NCBI Taxonomy" id="795642"/>
    <lineage>
        <taxon>Bacteria</taxon>
        <taxon>Bacillati</taxon>
        <taxon>Actinomycetota</taxon>
        <taxon>Actinomycetes</taxon>
        <taxon>Frankiales</taxon>
        <taxon>Frankiaceae</taxon>
        <taxon>Parafrankia</taxon>
    </lineage>
</organism>
<evidence type="ECO:0000313" key="2">
    <source>
        <dbReference type="EMBL" id="CUU55946.1"/>
    </source>
</evidence>
<dbReference type="AlphaFoldDB" id="A0A0S4QN89"/>
<gene>
    <name evidence="2" type="ORF">Ga0074812_106201</name>
</gene>
<dbReference type="Proteomes" id="UP000198802">
    <property type="component" value="Unassembled WGS sequence"/>
</dbReference>
<evidence type="ECO:0000256" key="1">
    <source>
        <dbReference type="SAM" id="MobiDB-lite"/>
    </source>
</evidence>
<evidence type="ECO:0008006" key="4">
    <source>
        <dbReference type="Google" id="ProtNLM"/>
    </source>
</evidence>
<protein>
    <recommendedName>
        <fullName evidence="4">NUDIX hydrolase</fullName>
    </recommendedName>
</protein>
<feature type="region of interest" description="Disordered" evidence="1">
    <location>
        <begin position="155"/>
        <end position="179"/>
    </location>
</feature>
<name>A0A0S4QN89_9ACTN</name>
<reference evidence="3" key="1">
    <citation type="submission" date="2015-11" db="EMBL/GenBank/DDBJ databases">
        <authorList>
            <person name="Varghese N."/>
        </authorList>
    </citation>
    <scope>NUCLEOTIDE SEQUENCE [LARGE SCALE GENOMIC DNA]</scope>
    <source>
        <strain evidence="3">DSM 45899</strain>
    </source>
</reference>